<dbReference type="PROSITE" id="PS51352">
    <property type="entry name" value="THIOREDOXIN_2"/>
    <property type="match status" value="1"/>
</dbReference>
<protein>
    <recommendedName>
        <fullName evidence="2">Thioredoxin domain-containing protein</fullName>
    </recommendedName>
</protein>
<keyword evidence="1" id="KW-0812">Transmembrane</keyword>
<evidence type="ECO:0000256" key="1">
    <source>
        <dbReference type="SAM" id="Phobius"/>
    </source>
</evidence>
<gene>
    <name evidence="3" type="ORF">JE024_19505</name>
</gene>
<evidence type="ECO:0000259" key="2">
    <source>
        <dbReference type="PROSITE" id="PS51352"/>
    </source>
</evidence>
<dbReference type="EMBL" id="JAFEJA010000001">
    <property type="protein sequence ID" value="MBM9620882.1"/>
    <property type="molecule type" value="Genomic_DNA"/>
</dbReference>
<feature type="domain" description="Thioredoxin" evidence="2">
    <location>
        <begin position="37"/>
        <end position="169"/>
    </location>
</feature>
<evidence type="ECO:0000313" key="4">
    <source>
        <dbReference type="Proteomes" id="UP000664109"/>
    </source>
</evidence>
<organism evidence="3 4">
    <name type="scientific">Streptomyces zhihengii</name>
    <dbReference type="NCBI Taxonomy" id="1818004"/>
    <lineage>
        <taxon>Bacteria</taxon>
        <taxon>Bacillati</taxon>
        <taxon>Actinomycetota</taxon>
        <taxon>Actinomycetes</taxon>
        <taxon>Kitasatosporales</taxon>
        <taxon>Streptomycetaceae</taxon>
        <taxon>Streptomyces</taxon>
    </lineage>
</organism>
<accession>A0ABS2UTN4</accession>
<dbReference type="RefSeq" id="WP_205374809.1">
    <property type="nucleotide sequence ID" value="NZ_JAFEJA010000001.1"/>
</dbReference>
<feature type="transmembrane region" description="Helical" evidence="1">
    <location>
        <begin position="6"/>
        <end position="26"/>
    </location>
</feature>
<keyword evidence="4" id="KW-1185">Reference proteome</keyword>
<dbReference type="InterPro" id="IPR036249">
    <property type="entry name" value="Thioredoxin-like_sf"/>
</dbReference>
<proteinExistence type="predicted"/>
<keyword evidence="1" id="KW-0472">Membrane</keyword>
<dbReference type="InterPro" id="IPR013766">
    <property type="entry name" value="Thioredoxin_domain"/>
</dbReference>
<reference evidence="3 4" key="1">
    <citation type="journal article" date="2016" name="Arch. Microbiol.">
        <title>Streptomyces zhihengii sp. nov., isolated from rhizospheric soil of Psammosilene tunicoides.</title>
        <authorList>
            <person name="Huang M.J."/>
            <person name="Fei J.J."/>
            <person name="Salam N."/>
            <person name="Kim C.J."/>
            <person name="Hozzein W.N."/>
            <person name="Xiao M."/>
            <person name="Huang H.Q."/>
            <person name="Li W.J."/>
        </authorList>
    </citation>
    <scope>NUCLEOTIDE SEQUENCE [LARGE SCALE GENOMIC DNA]</scope>
    <source>
        <strain evidence="3 4">YIM T102</strain>
    </source>
</reference>
<comment type="caution">
    <text evidence="3">The sequence shown here is derived from an EMBL/GenBank/DDBJ whole genome shotgun (WGS) entry which is preliminary data.</text>
</comment>
<dbReference type="Gene3D" id="3.40.30.10">
    <property type="entry name" value="Glutaredoxin"/>
    <property type="match status" value="1"/>
</dbReference>
<dbReference type="Proteomes" id="UP000664109">
    <property type="component" value="Unassembled WGS sequence"/>
</dbReference>
<evidence type="ECO:0000313" key="3">
    <source>
        <dbReference type="EMBL" id="MBM9620882.1"/>
    </source>
</evidence>
<name>A0ABS2UTN4_9ACTN</name>
<keyword evidence="1" id="KW-1133">Transmembrane helix</keyword>
<sequence length="169" mass="17783">MIYLICAVVVVGVLCVFDLFLTFAVLRRLRENTAELDRLAAPRPEFEPWDPEDVVGQTLPELAGGPAERVVAFFDANCDVCHEHAPDFAEEARAFDGAAAVVSGKGPQAEELLAAVGGEVPVTRVDEAMTLVNSIGLKAFPTYALVDADGTITGAATSARALASRVPAA</sequence>
<dbReference type="SUPFAM" id="SSF52833">
    <property type="entry name" value="Thioredoxin-like"/>
    <property type="match status" value="1"/>
</dbReference>